<dbReference type="SUPFAM" id="SSF52540">
    <property type="entry name" value="P-loop containing nucleoside triphosphate hydrolases"/>
    <property type="match status" value="2"/>
</dbReference>
<evidence type="ECO:0000256" key="6">
    <source>
        <dbReference type="ARBA" id="ARBA00022741"/>
    </source>
</evidence>
<evidence type="ECO:0000313" key="12">
    <source>
        <dbReference type="Proteomes" id="UP001235547"/>
    </source>
</evidence>
<dbReference type="PANTHER" id="PTHR43297:SF14">
    <property type="entry name" value="ATPASE AAA-TYPE CORE DOMAIN-CONTAINING PROTEIN"/>
    <property type="match status" value="1"/>
</dbReference>
<evidence type="ECO:0000256" key="4">
    <source>
        <dbReference type="ARBA" id="ARBA00022475"/>
    </source>
</evidence>
<evidence type="ECO:0000256" key="1">
    <source>
        <dbReference type="ARBA" id="ARBA00004417"/>
    </source>
</evidence>
<feature type="domain" description="ABC transporter" evidence="10">
    <location>
        <begin position="285"/>
        <end position="536"/>
    </location>
</feature>
<dbReference type="SMART" id="SM00382">
    <property type="entry name" value="AAA"/>
    <property type="match status" value="2"/>
</dbReference>
<dbReference type="Proteomes" id="UP001235547">
    <property type="component" value="Chromosome 2"/>
</dbReference>
<dbReference type="InterPro" id="IPR013563">
    <property type="entry name" value="Oligopep_ABC_C"/>
</dbReference>
<proteinExistence type="inferred from homology"/>
<protein>
    <submittedName>
        <fullName evidence="11">ABC transporter ATP-binding protein</fullName>
    </submittedName>
</protein>
<gene>
    <name evidence="11" type="ORF">PYH38_001756</name>
</gene>
<organism evidence="11 12">
    <name type="scientific">Sinorhizobium numidicum</name>
    <dbReference type="NCBI Taxonomy" id="680248"/>
    <lineage>
        <taxon>Bacteria</taxon>
        <taxon>Pseudomonadati</taxon>
        <taxon>Pseudomonadota</taxon>
        <taxon>Alphaproteobacteria</taxon>
        <taxon>Hyphomicrobiales</taxon>
        <taxon>Rhizobiaceae</taxon>
        <taxon>Sinorhizobium/Ensifer group</taxon>
        <taxon>Sinorhizobium</taxon>
    </lineage>
</organism>
<dbReference type="CDD" id="cd03257">
    <property type="entry name" value="ABC_NikE_OppD_transporters"/>
    <property type="match status" value="2"/>
</dbReference>
<dbReference type="NCBIfam" id="NF008453">
    <property type="entry name" value="PRK11308.1"/>
    <property type="match status" value="2"/>
</dbReference>
<keyword evidence="9" id="KW-0472">Membrane</keyword>
<dbReference type="InterPro" id="IPR050388">
    <property type="entry name" value="ABC_Ni/Peptide_Import"/>
</dbReference>
<keyword evidence="5" id="KW-0997">Cell inner membrane</keyword>
<dbReference type="EMBL" id="CP120370">
    <property type="protein sequence ID" value="WEX80331.1"/>
    <property type="molecule type" value="Genomic_DNA"/>
</dbReference>
<evidence type="ECO:0000256" key="2">
    <source>
        <dbReference type="ARBA" id="ARBA00005417"/>
    </source>
</evidence>
<dbReference type="PROSITE" id="PS50893">
    <property type="entry name" value="ABC_TRANSPORTER_2"/>
    <property type="match status" value="2"/>
</dbReference>
<feature type="domain" description="ABC transporter" evidence="10">
    <location>
        <begin position="8"/>
        <end position="257"/>
    </location>
</feature>
<evidence type="ECO:0000256" key="3">
    <source>
        <dbReference type="ARBA" id="ARBA00022448"/>
    </source>
</evidence>
<dbReference type="Pfam" id="PF08352">
    <property type="entry name" value="oligo_HPY"/>
    <property type="match status" value="2"/>
</dbReference>
<keyword evidence="8" id="KW-1278">Translocase</keyword>
<evidence type="ECO:0000313" key="11">
    <source>
        <dbReference type="EMBL" id="WEX80331.1"/>
    </source>
</evidence>
<dbReference type="RefSeq" id="WP_280731032.1">
    <property type="nucleotide sequence ID" value="NZ_CP120367.1"/>
</dbReference>
<evidence type="ECO:0000256" key="7">
    <source>
        <dbReference type="ARBA" id="ARBA00022840"/>
    </source>
</evidence>
<keyword evidence="12" id="KW-1185">Reference proteome</keyword>
<keyword evidence="4" id="KW-1003">Cell membrane</keyword>
<accession>A0ABY8CNV5</accession>
<dbReference type="GO" id="GO:0005524">
    <property type="term" value="F:ATP binding"/>
    <property type="evidence" value="ECO:0007669"/>
    <property type="project" value="UniProtKB-KW"/>
</dbReference>
<keyword evidence="7 11" id="KW-0067">ATP-binding</keyword>
<dbReference type="NCBIfam" id="NF007739">
    <property type="entry name" value="PRK10419.1"/>
    <property type="match status" value="2"/>
</dbReference>
<comment type="similarity">
    <text evidence="2">Belongs to the ABC transporter superfamily.</text>
</comment>
<dbReference type="PROSITE" id="PS00211">
    <property type="entry name" value="ABC_TRANSPORTER_1"/>
    <property type="match status" value="2"/>
</dbReference>
<keyword evidence="6" id="KW-0547">Nucleotide-binding</keyword>
<dbReference type="Gene3D" id="3.40.50.300">
    <property type="entry name" value="P-loop containing nucleotide triphosphate hydrolases"/>
    <property type="match status" value="2"/>
</dbReference>
<dbReference type="InterPro" id="IPR003593">
    <property type="entry name" value="AAA+_ATPase"/>
</dbReference>
<dbReference type="InterPro" id="IPR027417">
    <property type="entry name" value="P-loop_NTPase"/>
</dbReference>
<dbReference type="PANTHER" id="PTHR43297">
    <property type="entry name" value="OLIGOPEPTIDE TRANSPORT ATP-BINDING PROTEIN APPD"/>
    <property type="match status" value="1"/>
</dbReference>
<comment type="subcellular location">
    <subcellularLocation>
        <location evidence="1">Cell inner membrane</location>
        <topology evidence="1">Peripheral membrane protein</topology>
    </subcellularLocation>
</comment>
<evidence type="ECO:0000256" key="8">
    <source>
        <dbReference type="ARBA" id="ARBA00022967"/>
    </source>
</evidence>
<dbReference type="InterPro" id="IPR003439">
    <property type="entry name" value="ABC_transporter-like_ATP-bd"/>
</dbReference>
<evidence type="ECO:0000256" key="9">
    <source>
        <dbReference type="ARBA" id="ARBA00023136"/>
    </source>
</evidence>
<sequence length="567" mass="61017">MSAPVLSVRNLKVDVHLDSGVRSLIDGISLDLGKGEILGLVGESGSGKSLFCRALVRLLPSSLMKVESGSIKLEGRELTEISDPEMLQVRGGEIGMIFQNPSSHLDPVMKIGGQIAEGIRYHQGLNARDARAAAIEIMTQVGFSDPVSQYDSYPHEFSGGMRQRAMIGVALSCNPKILIADEPTTALDVTIQAQILRLLMEIRDQRGLSIIVITHDLGIVAQTCDRIAVMRRGKLMEEGPKRTILSRPQNPYTINLVNSHPSMPDTTAPTQTAAAKLANPVKPLLEIDDLHVRFPAGGGILRGSTAKTISAVSGVSLQIMPAETVGIVGESGSGKSTLARAVLGLTPISSGHVTFDGTDIAQQKHAGLTKLRREAAMVFQDPYNALNPRLTIGQMLAEVLKVQGKFAARDIPTRIDELLDLVGLERDFANRKPKSMSGGQCQRAGIARALAVDPKLIIADECVAALDVTIQAQIIDLFRDLARKMNLTLIFIAHDLAIVRNLCERVVVMYRGEVVEEGRSEELFARPKHPYTAALIAAIPDIDPDKPLVTGANTGPAGPIKSVKRIP</sequence>
<name>A0ABY8CNV5_9HYPH</name>
<dbReference type="InterPro" id="IPR017871">
    <property type="entry name" value="ABC_transporter-like_CS"/>
</dbReference>
<dbReference type="Pfam" id="PF00005">
    <property type="entry name" value="ABC_tran"/>
    <property type="match status" value="2"/>
</dbReference>
<keyword evidence="3" id="KW-0813">Transport</keyword>
<evidence type="ECO:0000256" key="5">
    <source>
        <dbReference type="ARBA" id="ARBA00022519"/>
    </source>
</evidence>
<evidence type="ECO:0000259" key="10">
    <source>
        <dbReference type="PROSITE" id="PS50893"/>
    </source>
</evidence>
<reference evidence="11 12" key="1">
    <citation type="submission" date="2023-03" db="EMBL/GenBank/DDBJ databases">
        <authorList>
            <person name="Kaur S."/>
            <person name="Espinosa-Saiz D."/>
            <person name="Velazquez E."/>
            <person name="Menendez E."/>
            <person name="diCenzo G.C."/>
        </authorList>
    </citation>
    <scope>NUCLEOTIDE SEQUENCE [LARGE SCALE GENOMIC DNA]</scope>
    <source>
        <strain evidence="11 12">LMG 27395</strain>
    </source>
</reference>